<name>A0A6J2XS29_SITOR</name>
<dbReference type="PANTHER" id="PTHR37159">
    <property type="entry name" value="GH11867P"/>
    <property type="match status" value="1"/>
</dbReference>
<keyword evidence="1" id="KW-0812">Transmembrane</keyword>
<gene>
    <name evidence="4" type="primary">LOC115880700</name>
</gene>
<feature type="transmembrane region" description="Helical" evidence="1">
    <location>
        <begin position="241"/>
        <end position="262"/>
    </location>
</feature>
<evidence type="ECO:0000256" key="1">
    <source>
        <dbReference type="SAM" id="Phobius"/>
    </source>
</evidence>
<dbReference type="Proteomes" id="UP000504635">
    <property type="component" value="Unplaced"/>
</dbReference>
<dbReference type="GeneID" id="115880700"/>
<protein>
    <submittedName>
        <fullName evidence="4">Uncharacterized protein LOC115880700</fullName>
    </submittedName>
</protein>
<sequence length="339" mass="40074">MDEVEEKAKLYVENLLTEGAKSSCDDYTKSSEEHEDLPSYYDEELFKKGQSFYHKHIFSFMGAKFMGLLTVLAIPTIVKILIHTRMSGSDLTAYKRYIATIFHMTVWYEADFKPGSKLWKSIAQVKGLHNSASNNSCKAGINRISQKDMALTQFGFMGYQLTREKHFGIHNTSEEEWRAYIHLWRVIGHLLGIEDRFNLCTGTVQEVQAKCEKLIEKVFLPCVKRKDAEFTEMSRHLVNGLWVFSPILNFNVAYCSLVMMLQDKFDPKNFEEYHKLTRWETFLFYLTGFVFFSLKWTISRWYHNHTRYRDLWLIRNFPFLAYYKFGFKNSHVYILKKVS</sequence>
<feature type="domain" description="ER-bound oxygenase mpaB/mpaB'/Rubber oxygenase catalytic" evidence="2">
    <location>
        <begin position="53"/>
        <end position="241"/>
    </location>
</feature>
<organism evidence="3 4">
    <name type="scientific">Sitophilus oryzae</name>
    <name type="common">Rice weevil</name>
    <name type="synonym">Curculio oryzae</name>
    <dbReference type="NCBI Taxonomy" id="7048"/>
    <lineage>
        <taxon>Eukaryota</taxon>
        <taxon>Metazoa</taxon>
        <taxon>Ecdysozoa</taxon>
        <taxon>Arthropoda</taxon>
        <taxon>Hexapoda</taxon>
        <taxon>Insecta</taxon>
        <taxon>Pterygota</taxon>
        <taxon>Neoptera</taxon>
        <taxon>Endopterygota</taxon>
        <taxon>Coleoptera</taxon>
        <taxon>Polyphaga</taxon>
        <taxon>Cucujiformia</taxon>
        <taxon>Curculionidae</taxon>
        <taxon>Dryophthorinae</taxon>
        <taxon>Sitophilus</taxon>
    </lineage>
</organism>
<dbReference type="OrthoDB" id="6361347at2759"/>
<dbReference type="InterPro" id="IPR018713">
    <property type="entry name" value="MPAB/Lcp_cat_dom"/>
</dbReference>
<evidence type="ECO:0000313" key="4">
    <source>
        <dbReference type="RefSeq" id="XP_030753841.1"/>
    </source>
</evidence>
<accession>A0A6J2XS29</accession>
<reference evidence="4" key="1">
    <citation type="submission" date="2025-08" db="UniProtKB">
        <authorList>
            <consortium name="RefSeq"/>
        </authorList>
    </citation>
    <scope>IDENTIFICATION</scope>
</reference>
<dbReference type="PANTHER" id="PTHR37159:SF1">
    <property type="entry name" value="GH11867P"/>
    <property type="match status" value="1"/>
</dbReference>
<keyword evidence="1" id="KW-1133">Transmembrane helix</keyword>
<evidence type="ECO:0000259" key="2">
    <source>
        <dbReference type="Pfam" id="PF09995"/>
    </source>
</evidence>
<feature type="transmembrane region" description="Helical" evidence="1">
    <location>
        <begin position="282"/>
        <end position="302"/>
    </location>
</feature>
<evidence type="ECO:0000313" key="3">
    <source>
        <dbReference type="Proteomes" id="UP000504635"/>
    </source>
</evidence>
<keyword evidence="3" id="KW-1185">Reference proteome</keyword>
<feature type="transmembrane region" description="Helical" evidence="1">
    <location>
        <begin position="57"/>
        <end position="82"/>
    </location>
</feature>
<proteinExistence type="predicted"/>
<dbReference type="AlphaFoldDB" id="A0A6J2XS29"/>
<keyword evidence="1" id="KW-0472">Membrane</keyword>
<dbReference type="InParanoid" id="A0A6J2XS29"/>
<dbReference type="Pfam" id="PF09995">
    <property type="entry name" value="MPAB_Lcp_cat"/>
    <property type="match status" value="1"/>
</dbReference>
<dbReference type="KEGG" id="soy:115880700"/>
<dbReference type="RefSeq" id="XP_030753841.1">
    <property type="nucleotide sequence ID" value="XM_030897981.1"/>
</dbReference>
<dbReference type="GO" id="GO:0016491">
    <property type="term" value="F:oxidoreductase activity"/>
    <property type="evidence" value="ECO:0007669"/>
    <property type="project" value="InterPro"/>
</dbReference>